<name>A0A255Z3N9_9SPHN</name>
<dbReference type="InterPro" id="IPR051159">
    <property type="entry name" value="Hexapeptide_acetyltransf"/>
</dbReference>
<evidence type="ECO:0008006" key="3">
    <source>
        <dbReference type="Google" id="ProtNLM"/>
    </source>
</evidence>
<sequence length="276" mass="28640">MSAVARGRRLVADRLRRLGLAGVGRLAGNPAVAERLHALLAAADGDWRQPDPARASLFAVTGPGGINWVVLADGGKRCAIRLRLDAGASGNIIYVGHGSDQPRAVHCEGSGNTLLIGDAARWCVLDVRFVSSAAVVAVGRGSIFNGTSIIAEGDGCGVTIGEGGLFAPGTTIRNSDLHGLYALDDDRWLNPPAPVVIEPYVWFGQDALVLKGAHVGGGSVVAARSVVMGPTPRFAVVAGTPARPLRTGVCWALERTPNRTALPRIRQLLGEPASAD</sequence>
<dbReference type="Proteomes" id="UP000216991">
    <property type="component" value="Unassembled WGS sequence"/>
</dbReference>
<gene>
    <name evidence="1" type="ORF">CHU93_01245</name>
</gene>
<keyword evidence="2" id="KW-1185">Reference proteome</keyword>
<evidence type="ECO:0000313" key="2">
    <source>
        <dbReference type="Proteomes" id="UP000216991"/>
    </source>
</evidence>
<dbReference type="CDD" id="cd04647">
    <property type="entry name" value="LbH_MAT_like"/>
    <property type="match status" value="1"/>
</dbReference>
<dbReference type="InterPro" id="IPR011004">
    <property type="entry name" value="Trimer_LpxA-like_sf"/>
</dbReference>
<reference evidence="1 2" key="1">
    <citation type="submission" date="2017-07" db="EMBL/GenBank/DDBJ databases">
        <title>Sandarakinorhabdus cyanobacteriorum sp. nov., a novel bacterium isolated from cyanobacterial aggregates in a eutrophic lake.</title>
        <authorList>
            <person name="Cai H."/>
        </authorList>
    </citation>
    <scope>NUCLEOTIDE SEQUENCE [LARGE SCALE GENOMIC DNA]</scope>
    <source>
        <strain evidence="1 2">TH057</strain>
    </source>
</reference>
<accession>A0A255Z3N9</accession>
<dbReference type="AlphaFoldDB" id="A0A255Z3N9"/>
<dbReference type="SUPFAM" id="SSF51161">
    <property type="entry name" value="Trimeric LpxA-like enzymes"/>
    <property type="match status" value="1"/>
</dbReference>
<comment type="caution">
    <text evidence="1">The sequence shown here is derived from an EMBL/GenBank/DDBJ whole genome shotgun (WGS) entry which is preliminary data.</text>
</comment>
<dbReference type="OrthoDB" id="9815592at2"/>
<dbReference type="PANTHER" id="PTHR23416">
    <property type="entry name" value="SIALIC ACID SYNTHASE-RELATED"/>
    <property type="match status" value="1"/>
</dbReference>
<evidence type="ECO:0000313" key="1">
    <source>
        <dbReference type="EMBL" id="OYQ36066.1"/>
    </source>
</evidence>
<dbReference type="EMBL" id="NOXT01000050">
    <property type="protein sequence ID" value="OYQ36066.1"/>
    <property type="molecule type" value="Genomic_DNA"/>
</dbReference>
<dbReference type="Gene3D" id="2.160.10.10">
    <property type="entry name" value="Hexapeptide repeat proteins"/>
    <property type="match status" value="1"/>
</dbReference>
<protein>
    <recommendedName>
        <fullName evidence="3">Acetyltransferase</fullName>
    </recommendedName>
</protein>
<dbReference type="RefSeq" id="WP_094472404.1">
    <property type="nucleotide sequence ID" value="NZ_NOXT01000050.1"/>
</dbReference>
<proteinExistence type="predicted"/>
<dbReference type="PANTHER" id="PTHR23416:SF78">
    <property type="entry name" value="LIPOPOLYSACCHARIDE BIOSYNTHESIS O-ACETYL TRANSFERASE WBBJ-RELATED"/>
    <property type="match status" value="1"/>
</dbReference>
<organism evidence="1 2">
    <name type="scientific">Sandarakinorhabdus cyanobacteriorum</name>
    <dbReference type="NCBI Taxonomy" id="1981098"/>
    <lineage>
        <taxon>Bacteria</taxon>
        <taxon>Pseudomonadati</taxon>
        <taxon>Pseudomonadota</taxon>
        <taxon>Alphaproteobacteria</taxon>
        <taxon>Sphingomonadales</taxon>
        <taxon>Sphingosinicellaceae</taxon>
        <taxon>Sandarakinorhabdus</taxon>
    </lineage>
</organism>